<evidence type="ECO:0000313" key="8">
    <source>
        <dbReference type="EMBL" id="OTI66130.1"/>
    </source>
</evidence>
<dbReference type="AlphaFoldDB" id="A0A0C6FIZ5"/>
<proteinExistence type="predicted"/>
<dbReference type="Proteomes" id="UP000045039">
    <property type="component" value="Unassembled WGS sequence"/>
</dbReference>
<protein>
    <submittedName>
        <fullName evidence="8">Uncharacterized protein</fullName>
    </submittedName>
</protein>
<feature type="transmembrane region" description="Helical" evidence="5">
    <location>
        <begin position="119"/>
        <end position="139"/>
    </location>
</feature>
<reference evidence="6" key="2">
    <citation type="submission" date="2015-06" db="EMBL/GenBank/DDBJ databases">
        <authorList>
            <person name="Radhakrishnan R."/>
            <person name="Underwood A."/>
            <person name="Al-Shahib A."/>
        </authorList>
    </citation>
    <scope>NUCLEOTIDE SEQUENCE</scope>
    <source>
        <strain evidence="6">P19_London_7_VIM_2_05_10</strain>
    </source>
</reference>
<evidence type="ECO:0000313" key="10">
    <source>
        <dbReference type="Proteomes" id="UP000194857"/>
    </source>
</evidence>
<evidence type="ECO:0000313" key="9">
    <source>
        <dbReference type="Proteomes" id="UP000045039"/>
    </source>
</evidence>
<dbReference type="EMBL" id="WXZT01000005">
    <property type="protein sequence ID" value="MZZ12464.1"/>
    <property type="molecule type" value="Genomic_DNA"/>
</dbReference>
<sequence>MERIRRWYRQSLAAATEAATCFALGFRESLQPAALFRSASLCILVSVLCTWLFVHFFEPIIRLCGWAALYTAFSVANFALIPSGSLIEAGSGGPYFDPLAAFNGLAGLAQLAFYFVGYAALFFVALYAASIVFGIRLGLRIGLLGQLKEQVRQRYPRLAPASGERISLWRAAGFRLAPWLGVSGSILVGLLVPLYNGVLLLLALAYLNIRFLLPATLAGLADAGEQLAVLRARRGSLLLFGLLILLLALVPLLNLLLPAVLGGGTCHLANRGLAQLRGEATAESGSAG</sequence>
<dbReference type="EMBL" id="NFFZ01000001">
    <property type="protein sequence ID" value="OTI66130.1"/>
    <property type="molecule type" value="Genomic_DNA"/>
</dbReference>
<dbReference type="InterPro" id="IPR059112">
    <property type="entry name" value="CysZ/EI24"/>
</dbReference>
<dbReference type="Pfam" id="PF07264">
    <property type="entry name" value="EI24"/>
    <property type="match status" value="1"/>
</dbReference>
<comment type="subcellular location">
    <subcellularLocation>
        <location evidence="1">Membrane</location>
        <topology evidence="1">Multi-pass membrane protein</topology>
    </subcellularLocation>
</comment>
<evidence type="ECO:0000256" key="5">
    <source>
        <dbReference type="SAM" id="Phobius"/>
    </source>
</evidence>
<evidence type="ECO:0000256" key="1">
    <source>
        <dbReference type="ARBA" id="ARBA00004141"/>
    </source>
</evidence>
<dbReference type="OMA" id="IRFCGWA"/>
<dbReference type="RefSeq" id="WP_003112326.1">
    <property type="nucleotide sequence ID" value="NZ_AP014651.1"/>
</dbReference>
<keyword evidence="4 5" id="KW-0472">Membrane</keyword>
<keyword evidence="3 5" id="KW-1133">Transmembrane helix</keyword>
<feature type="transmembrane region" description="Helical" evidence="5">
    <location>
        <begin position="235"/>
        <end position="257"/>
    </location>
</feature>
<gene>
    <name evidence="8" type="ORF">CAZ10_02260</name>
    <name evidence="7" type="ORF">GUL26_09405</name>
    <name evidence="6" type="ORF">PAERUG_P19_London_7_VIM_2_05_10_02751</name>
</gene>
<comment type="caution">
    <text evidence="8">The sequence shown here is derived from an EMBL/GenBank/DDBJ whole genome shotgun (WGS) entry which is preliminary data.</text>
</comment>
<dbReference type="Proteomes" id="UP000194857">
    <property type="component" value="Unassembled WGS sequence"/>
</dbReference>
<evidence type="ECO:0000313" key="7">
    <source>
        <dbReference type="EMBL" id="MZZ12464.1"/>
    </source>
</evidence>
<evidence type="ECO:0000256" key="3">
    <source>
        <dbReference type="ARBA" id="ARBA00022989"/>
    </source>
</evidence>
<evidence type="ECO:0000313" key="6">
    <source>
        <dbReference type="EMBL" id="CRO88318.1"/>
    </source>
</evidence>
<reference evidence="8 10" key="3">
    <citation type="submission" date="2017-05" db="EMBL/GenBank/DDBJ databases">
        <authorList>
            <person name="Song R."/>
            <person name="Chenine A.L."/>
            <person name="Ruprecht R.M."/>
        </authorList>
    </citation>
    <scope>NUCLEOTIDE SEQUENCE [LARGE SCALE GENOMIC DNA]</scope>
    <source>
        <strain evidence="8 10">S567_C10_BS</strain>
    </source>
</reference>
<keyword evidence="2 5" id="KW-0812">Transmembrane</keyword>
<accession>A0A0C6FIZ5</accession>
<reference evidence="7" key="4">
    <citation type="submission" date="2020-01" db="EMBL/GenBank/DDBJ databases">
        <title>Bacteria Cultured from War Wounds Associated with the Conflict in Eastern Ukraine.</title>
        <authorList>
            <person name="Snesrud E."/>
            <person name="Galac M.R."/>
            <person name="Mc Gann P."/>
            <person name="Valentine K."/>
            <person name="Viacheslav K."/>
        </authorList>
    </citation>
    <scope>NUCLEOTIDE SEQUENCE</scope>
    <source>
        <strain evidence="7">VNMU148</strain>
    </source>
</reference>
<evidence type="ECO:0000256" key="2">
    <source>
        <dbReference type="ARBA" id="ARBA00022692"/>
    </source>
</evidence>
<feature type="transmembrane region" description="Helical" evidence="5">
    <location>
        <begin position="60"/>
        <end position="81"/>
    </location>
</feature>
<dbReference type="EMBL" id="CVVU01000198">
    <property type="protein sequence ID" value="CRO88318.1"/>
    <property type="molecule type" value="Genomic_DNA"/>
</dbReference>
<organism evidence="8 10">
    <name type="scientific">Pseudomonas aeruginosa</name>
    <dbReference type="NCBI Taxonomy" id="287"/>
    <lineage>
        <taxon>Bacteria</taxon>
        <taxon>Pseudomonadati</taxon>
        <taxon>Pseudomonadota</taxon>
        <taxon>Gammaproteobacteria</taxon>
        <taxon>Pseudomonadales</taxon>
        <taxon>Pseudomonadaceae</taxon>
        <taxon>Pseudomonas</taxon>
    </lineage>
</organism>
<reference evidence="9" key="1">
    <citation type="submission" date="2015-06" db="EMBL/GenBank/DDBJ databases">
        <authorList>
            <person name="Radhakrishnan Rajesh"/>
            <person name="Underwood Anthony"/>
            <person name="Al-Shahib Ali"/>
        </authorList>
    </citation>
    <scope>NUCLEOTIDE SEQUENCE [LARGE SCALE GENOMIC DNA]</scope>
    <source>
        <strain evidence="9">P19_London_7_VIM_2_05_10</strain>
    </source>
</reference>
<feature type="transmembrane region" description="Helical" evidence="5">
    <location>
        <begin position="34"/>
        <end position="54"/>
    </location>
</feature>
<evidence type="ECO:0000256" key="4">
    <source>
        <dbReference type="ARBA" id="ARBA00023136"/>
    </source>
</evidence>
<dbReference type="Proteomes" id="UP000644192">
    <property type="component" value="Unassembled WGS sequence"/>
</dbReference>
<name>A0A0C6FIZ5_PSEAI</name>